<dbReference type="Proteomes" id="UP000325694">
    <property type="component" value="Segment"/>
</dbReference>
<evidence type="ECO:0000313" key="3">
    <source>
        <dbReference type="Proteomes" id="UP000325694"/>
    </source>
</evidence>
<sequence length="228" mass="25878">MLKMAMFLKKTQTAKHGKTGNGDRLFDLEGAPRRKKTTYFKFPPFKSLVQLTYSNARNSTDVESMVRDDEVFYPEGFDGPDILHSIPKFSNPESDSSSSEEERFVGYDDTDSSDETFSDVDCENDGKSVDEDTSDDSYSSNEMESMVTKSLNIVETDSSSSDEEDEFVYLRPPIGHTADMGSKRSRTPTIGTVPETQKKLKPHVDYSEHEMLDTPPIKDDDYNWPWLN</sequence>
<dbReference type="RefSeq" id="YP_010085992.1">
    <property type="nucleotide sequence ID" value="NC_055234.1"/>
</dbReference>
<feature type="compositionally biased region" description="Acidic residues" evidence="1">
    <location>
        <begin position="108"/>
        <end position="123"/>
    </location>
</feature>
<feature type="compositionally biased region" description="Polar residues" evidence="1">
    <location>
        <begin position="136"/>
        <end position="156"/>
    </location>
</feature>
<dbReference type="EMBL" id="AY170316">
    <property type="protein sequence ID" value="AAO12348.1"/>
    <property type="molecule type" value="Genomic_DNA"/>
</dbReference>
<name>Q8B3X7_9GAMA</name>
<evidence type="ECO:0000313" key="2">
    <source>
        <dbReference type="EMBL" id="AAO12348.1"/>
    </source>
</evidence>
<feature type="compositionally biased region" description="Basic and acidic residues" evidence="1">
    <location>
        <begin position="196"/>
        <end position="221"/>
    </location>
</feature>
<organism evidence="2 3">
    <name type="scientific">Suid gammaherpesvirus 5</name>
    <dbReference type="NCBI Taxonomy" id="1960251"/>
    <lineage>
        <taxon>Viruses</taxon>
        <taxon>Duplodnaviria</taxon>
        <taxon>Heunggongvirae</taxon>
        <taxon>Peploviricota</taxon>
        <taxon>Herviviricetes</taxon>
        <taxon>Herpesvirales</taxon>
        <taxon>Orthoherpesviridae</taxon>
        <taxon>Gammaherpesvirinae</taxon>
        <taxon>Macavirus</taxon>
        <taxon>Macavirus suidgamma5</taxon>
    </lineage>
</organism>
<dbReference type="GeneID" id="65101076"/>
<protein>
    <submittedName>
        <fullName evidence="2">Uncharacterized protein</fullName>
    </submittedName>
</protein>
<keyword evidence="3" id="KW-1185">Reference proteome</keyword>
<evidence type="ECO:0000256" key="1">
    <source>
        <dbReference type="SAM" id="MobiDB-lite"/>
    </source>
</evidence>
<dbReference type="KEGG" id="vg:65101076"/>
<proteinExistence type="predicted"/>
<accession>Q8B3X7</accession>
<feature type="region of interest" description="Disordered" evidence="1">
    <location>
        <begin position="83"/>
        <end position="228"/>
    </location>
</feature>
<reference evidence="2 3" key="1">
    <citation type="journal article" date="2003" name="Virology">
        <title>A novel porcine gammaherpesvirus.</title>
        <authorList>
            <person name="Chmielewicz B."/>
            <person name="Goltz M."/>
            <person name="Franz T."/>
            <person name="Bauer C."/>
            <person name="Brema S."/>
            <person name="Ellerbrok H."/>
            <person name="Beckmann S."/>
            <person name="Rziha H.J."/>
            <person name="Lahrmann K.H."/>
            <person name="Romero C."/>
            <person name="Ehlers B."/>
        </authorList>
    </citation>
    <scope>NUCLEOTIDE SEQUENCE [LARGE SCALE GENOMIC DNA]</scope>
    <source>
        <strain evidence="2">489</strain>
    </source>
</reference>